<gene>
    <name evidence="2" type="ORF">cand_005050</name>
</gene>
<dbReference type="VEuPathDB" id="CryptoDB:cand_005050"/>
<keyword evidence="3" id="KW-1185">Reference proteome</keyword>
<accession>A0A1J4MJM3</accession>
<dbReference type="Proteomes" id="UP000186804">
    <property type="component" value="Unassembled WGS sequence"/>
</dbReference>
<dbReference type="RefSeq" id="XP_067067273.1">
    <property type="nucleotide sequence ID" value="XM_067210747.1"/>
</dbReference>
<proteinExistence type="predicted"/>
<sequence>MMKLLLYYILVLLGLILTVKAVPSTNIRIPSNTTDSNSTTINNPIVPTEDSCSQVVFPAEIFKEQNDDNAVYLKPLALPESGFTKAGLGKYTSVFGIRILADKDVPDDKIAYLAELLASVLDNDQDGLVDATQNTILETIRNANAMMVVVSGGEDRIDKLLDSSKGLPEEYSCVMFLLVEQAKNIIRNGPHQKNCPEDLEKPIDRALGFIADFISQAAYPVTFSLNEESSMRMEKMYNAALKNGWFIPKNIPVVNNDTCDEDCRRLSFQSWLATSILDQDKCSCIKANIFKLCSSEEIRRVSPDDFVYFAGALKKPAPYSSNAVIQ</sequence>
<evidence type="ECO:0000313" key="2">
    <source>
        <dbReference type="EMBL" id="OII74406.1"/>
    </source>
</evidence>
<comment type="caution">
    <text evidence="2">The sequence shown here is derived from an EMBL/GenBank/DDBJ whole genome shotgun (WGS) entry which is preliminary data.</text>
</comment>
<evidence type="ECO:0000313" key="3">
    <source>
        <dbReference type="Proteomes" id="UP000186804"/>
    </source>
</evidence>
<dbReference type="GeneID" id="92364690"/>
<dbReference type="AlphaFoldDB" id="A0A1J4MJM3"/>
<name>A0A1J4MJM3_9CRYT</name>
<protein>
    <submittedName>
        <fullName evidence="2">Uncharacterized protein</fullName>
    </submittedName>
</protein>
<feature type="chain" id="PRO_5012023561" evidence="1">
    <location>
        <begin position="22"/>
        <end position="326"/>
    </location>
</feature>
<keyword evidence="1" id="KW-0732">Signal</keyword>
<feature type="signal peptide" evidence="1">
    <location>
        <begin position="1"/>
        <end position="21"/>
    </location>
</feature>
<evidence type="ECO:0000256" key="1">
    <source>
        <dbReference type="SAM" id="SignalP"/>
    </source>
</evidence>
<dbReference type="EMBL" id="LRBS01000096">
    <property type="protein sequence ID" value="OII74406.1"/>
    <property type="molecule type" value="Genomic_DNA"/>
</dbReference>
<reference evidence="2 3" key="1">
    <citation type="submission" date="2016-10" db="EMBL/GenBank/DDBJ databases">
        <title>Reductive evolution of mitochondrial metabolism and differential evolution of invasion-related proteins in Cryptosporidium.</title>
        <authorList>
            <person name="Liu S."/>
            <person name="Roellig D.M."/>
            <person name="Guo Y."/>
            <person name="Li N."/>
            <person name="Frace M.A."/>
            <person name="Tang K."/>
            <person name="Zhang L."/>
            <person name="Feng Y."/>
            <person name="Xiao L."/>
        </authorList>
    </citation>
    <scope>NUCLEOTIDE SEQUENCE [LARGE SCALE GENOMIC DNA]</scope>
    <source>
        <strain evidence="2">30847</strain>
    </source>
</reference>
<dbReference type="OrthoDB" id="337295at2759"/>
<organism evidence="2 3">
    <name type="scientific">Cryptosporidium andersoni</name>
    <dbReference type="NCBI Taxonomy" id="117008"/>
    <lineage>
        <taxon>Eukaryota</taxon>
        <taxon>Sar</taxon>
        <taxon>Alveolata</taxon>
        <taxon>Apicomplexa</taxon>
        <taxon>Conoidasida</taxon>
        <taxon>Coccidia</taxon>
        <taxon>Eucoccidiorida</taxon>
        <taxon>Eimeriorina</taxon>
        <taxon>Cryptosporidiidae</taxon>
        <taxon>Cryptosporidium</taxon>
    </lineage>
</organism>